<evidence type="ECO:0000313" key="2">
    <source>
        <dbReference type="EMBL" id="KAK1692135.1"/>
    </source>
</evidence>
<comment type="caution">
    <text evidence="2">The sequence shown here is derived from an EMBL/GenBank/DDBJ whole genome shotgun (WGS) entry which is preliminary data.</text>
</comment>
<dbReference type="Proteomes" id="UP001231189">
    <property type="component" value="Unassembled WGS sequence"/>
</dbReference>
<organism evidence="2 3">
    <name type="scientific">Lolium multiflorum</name>
    <name type="common">Italian ryegrass</name>
    <name type="synonym">Lolium perenne subsp. multiflorum</name>
    <dbReference type="NCBI Taxonomy" id="4521"/>
    <lineage>
        <taxon>Eukaryota</taxon>
        <taxon>Viridiplantae</taxon>
        <taxon>Streptophyta</taxon>
        <taxon>Embryophyta</taxon>
        <taxon>Tracheophyta</taxon>
        <taxon>Spermatophyta</taxon>
        <taxon>Magnoliopsida</taxon>
        <taxon>Liliopsida</taxon>
        <taxon>Poales</taxon>
        <taxon>Poaceae</taxon>
        <taxon>BOP clade</taxon>
        <taxon>Pooideae</taxon>
        <taxon>Poodae</taxon>
        <taxon>Poeae</taxon>
        <taxon>Poeae Chloroplast Group 2 (Poeae type)</taxon>
        <taxon>Loliodinae</taxon>
        <taxon>Loliinae</taxon>
        <taxon>Lolium</taxon>
    </lineage>
</organism>
<name>A0AAD8X1B2_LOLMU</name>
<accession>A0AAD8X1B2</accession>
<evidence type="ECO:0000256" key="1">
    <source>
        <dbReference type="SAM" id="MobiDB-lite"/>
    </source>
</evidence>
<evidence type="ECO:0000313" key="3">
    <source>
        <dbReference type="Proteomes" id="UP001231189"/>
    </source>
</evidence>
<feature type="compositionally biased region" description="Pro residues" evidence="1">
    <location>
        <begin position="50"/>
        <end position="75"/>
    </location>
</feature>
<feature type="region of interest" description="Disordered" evidence="1">
    <location>
        <begin position="208"/>
        <end position="229"/>
    </location>
</feature>
<gene>
    <name evidence="2" type="ORF">QYE76_008832</name>
</gene>
<dbReference type="EMBL" id="JAUUTY010000001">
    <property type="protein sequence ID" value="KAK1692135.1"/>
    <property type="molecule type" value="Genomic_DNA"/>
</dbReference>
<protein>
    <submittedName>
        <fullName evidence="2">Uncharacterized protein</fullName>
    </submittedName>
</protein>
<feature type="compositionally biased region" description="Polar residues" evidence="1">
    <location>
        <begin position="109"/>
        <end position="119"/>
    </location>
</feature>
<feature type="compositionally biased region" description="Low complexity" evidence="1">
    <location>
        <begin position="76"/>
        <end position="96"/>
    </location>
</feature>
<feature type="region of interest" description="Disordered" evidence="1">
    <location>
        <begin position="39"/>
        <end position="131"/>
    </location>
</feature>
<keyword evidence="3" id="KW-1185">Reference proteome</keyword>
<reference evidence="2" key="1">
    <citation type="submission" date="2023-07" db="EMBL/GenBank/DDBJ databases">
        <title>A chromosome-level genome assembly of Lolium multiflorum.</title>
        <authorList>
            <person name="Chen Y."/>
            <person name="Copetti D."/>
            <person name="Kolliker R."/>
            <person name="Studer B."/>
        </authorList>
    </citation>
    <scope>NUCLEOTIDE SEQUENCE</scope>
    <source>
        <strain evidence="2">02402/16</strain>
        <tissue evidence="2">Leaf</tissue>
    </source>
</reference>
<dbReference type="AlphaFoldDB" id="A0AAD8X1B2"/>
<sequence length="332" mass="37335">MDLLHRFVAEPCTGSSHKPVQKVRSINCPAPTHLLHSREEQVPAVRLPNLEPPPPPSGRFPPPAPPPAPPPPPPSRAASAPRFARASAASSRATPAARDRTARAPFFSVKTSRSTNSTGRTKRGAARKMEDHERCTITEIAVDGEPISPKAHAKKFVSQCGVIVRDTIPITTQEWKKPAKGDEGVTYVDTRSKNLMFRKLLVNFILPEPADSDSENDRPDPEDPELNSVQRRVKKWALKKMAVQFNDYKKKLDNFFVKKNKTPDFNGPYEKIKDHWEAFVKYKTSERAKKRSATNTQNAANKMYFHNMGRGGYKAGRPKWEKWENNLIEKGI</sequence>
<proteinExistence type="predicted"/>
<dbReference type="PANTHER" id="PTHR33018">
    <property type="entry name" value="OS10G0338966 PROTEIN-RELATED"/>
    <property type="match status" value="1"/>
</dbReference>
<dbReference type="PANTHER" id="PTHR33018:SF34">
    <property type="entry name" value="OS02G0472350 PROTEIN"/>
    <property type="match status" value="1"/>
</dbReference>